<name>A0A381YSC6_9ZZZZ</name>
<accession>A0A381YSC6</accession>
<reference evidence="2" key="1">
    <citation type="submission" date="2018-05" db="EMBL/GenBank/DDBJ databases">
        <authorList>
            <person name="Lanie J.A."/>
            <person name="Ng W.-L."/>
            <person name="Kazmierczak K.M."/>
            <person name="Andrzejewski T.M."/>
            <person name="Davidsen T.M."/>
            <person name="Wayne K.J."/>
            <person name="Tettelin H."/>
            <person name="Glass J.I."/>
            <person name="Rusch D."/>
            <person name="Podicherti R."/>
            <person name="Tsui H.-C.T."/>
            <person name="Winkler M.E."/>
        </authorList>
    </citation>
    <scope>NUCLEOTIDE SEQUENCE</scope>
</reference>
<dbReference type="AlphaFoldDB" id="A0A381YSC6"/>
<feature type="transmembrane region" description="Helical" evidence="1">
    <location>
        <begin position="20"/>
        <end position="40"/>
    </location>
</feature>
<keyword evidence="1" id="KW-0812">Transmembrane</keyword>
<protein>
    <submittedName>
        <fullName evidence="2">Uncharacterized protein</fullName>
    </submittedName>
</protein>
<sequence>MAMGLVMEWSEGWHSTEQTFQSMISIGLICASLSLIVSYAKFTLAAATLRLLKPKDEDDSEE</sequence>
<evidence type="ECO:0000313" key="2">
    <source>
        <dbReference type="EMBL" id="SVA79864.1"/>
    </source>
</evidence>
<dbReference type="EMBL" id="UINC01018929">
    <property type="protein sequence ID" value="SVA79864.1"/>
    <property type="molecule type" value="Genomic_DNA"/>
</dbReference>
<evidence type="ECO:0000256" key="1">
    <source>
        <dbReference type="SAM" id="Phobius"/>
    </source>
</evidence>
<gene>
    <name evidence="2" type="ORF">METZ01_LOCUS132718</name>
</gene>
<organism evidence="2">
    <name type="scientific">marine metagenome</name>
    <dbReference type="NCBI Taxonomy" id="408172"/>
    <lineage>
        <taxon>unclassified sequences</taxon>
        <taxon>metagenomes</taxon>
        <taxon>ecological metagenomes</taxon>
    </lineage>
</organism>
<keyword evidence="1" id="KW-1133">Transmembrane helix</keyword>
<proteinExistence type="predicted"/>
<keyword evidence="1" id="KW-0472">Membrane</keyword>